<dbReference type="PIRSF" id="PIRSF028757">
    <property type="entry name" value="LD-carboxypeptidase"/>
    <property type="match status" value="1"/>
</dbReference>
<accession>A0ABU9HXF7</accession>
<evidence type="ECO:0000259" key="7">
    <source>
        <dbReference type="Pfam" id="PF17676"/>
    </source>
</evidence>
<dbReference type="Gene3D" id="3.50.30.60">
    <property type="entry name" value="LD-carboxypeptidase A C-terminal domain-like"/>
    <property type="match status" value="1"/>
</dbReference>
<organism evidence="8 9">
    <name type="scientific">Flavobacterium arundinis</name>
    <dbReference type="NCBI Taxonomy" id="3139143"/>
    <lineage>
        <taxon>Bacteria</taxon>
        <taxon>Pseudomonadati</taxon>
        <taxon>Bacteroidota</taxon>
        <taxon>Flavobacteriia</taxon>
        <taxon>Flavobacteriales</taxon>
        <taxon>Flavobacteriaceae</taxon>
        <taxon>Flavobacterium</taxon>
    </lineage>
</organism>
<keyword evidence="4" id="KW-0378">Hydrolase</keyword>
<gene>
    <name evidence="8" type="ORF">AAEO56_08125</name>
</gene>
<evidence type="ECO:0000259" key="6">
    <source>
        <dbReference type="Pfam" id="PF02016"/>
    </source>
</evidence>
<evidence type="ECO:0000313" key="8">
    <source>
        <dbReference type="EMBL" id="MEL1244222.1"/>
    </source>
</evidence>
<feature type="domain" description="LD-carboxypeptidase N-terminal" evidence="6">
    <location>
        <begin position="13"/>
        <end position="128"/>
    </location>
</feature>
<dbReference type="InterPro" id="IPR003507">
    <property type="entry name" value="S66_fam"/>
</dbReference>
<dbReference type="InterPro" id="IPR029062">
    <property type="entry name" value="Class_I_gatase-like"/>
</dbReference>
<keyword evidence="3" id="KW-0645">Protease</keyword>
<dbReference type="EMBL" id="JBBYHR010000004">
    <property type="protein sequence ID" value="MEL1244222.1"/>
    <property type="molecule type" value="Genomic_DNA"/>
</dbReference>
<dbReference type="Proteomes" id="UP001464555">
    <property type="component" value="Unassembled WGS sequence"/>
</dbReference>
<feature type="domain" description="LD-carboxypeptidase C-terminal" evidence="7">
    <location>
        <begin position="172"/>
        <end position="284"/>
    </location>
</feature>
<dbReference type="InterPro" id="IPR027478">
    <property type="entry name" value="LdcA_N"/>
</dbReference>
<keyword evidence="2" id="KW-0121">Carboxypeptidase</keyword>
<keyword evidence="5" id="KW-0720">Serine protease</keyword>
<dbReference type="Gene3D" id="3.40.50.10740">
    <property type="entry name" value="Class I glutamine amidotransferase-like"/>
    <property type="match status" value="1"/>
</dbReference>
<dbReference type="InterPro" id="IPR040921">
    <property type="entry name" value="Peptidase_S66C"/>
</dbReference>
<dbReference type="PANTHER" id="PTHR30237:SF2">
    <property type="entry name" value="MUREIN TETRAPEPTIDE CARBOXYPEPTIDASE"/>
    <property type="match status" value="1"/>
</dbReference>
<evidence type="ECO:0000256" key="2">
    <source>
        <dbReference type="ARBA" id="ARBA00022645"/>
    </source>
</evidence>
<sequence length="296" mass="33003">MITPSFLKPGDKVGIVSTAKRTEPHEIAQGIATLKSWGLETVTGKNAFNAYGFLAGTDTERLADLQQMLDDETIKAIFFTKGGYGTLRIIDAIDWTKFRENPKWIVGYSDITLLHCHVHNFGIETLHGVMLQGYPKSTFESTDTIRRALFGESLHYEIPAEPENRAGEATDGILTGGNLSMLYAVTGSVSDIDTLGKILFIEDIDEYLYHYDRMLISLKRAGNLSDIKAVIVGGMVDIKDSTIPFGKNDRDITLEHFDCPVYFGFPSGHIEDNRALIMGRKISIIPIEDKIIYEFL</sequence>
<dbReference type="RefSeq" id="WP_341696541.1">
    <property type="nucleotide sequence ID" value="NZ_JBBYHR010000004.1"/>
</dbReference>
<dbReference type="InterPro" id="IPR027461">
    <property type="entry name" value="Carboxypeptidase_A_C_sf"/>
</dbReference>
<evidence type="ECO:0000256" key="1">
    <source>
        <dbReference type="ARBA" id="ARBA00010233"/>
    </source>
</evidence>
<comment type="caution">
    <text evidence="8">The sequence shown here is derived from an EMBL/GenBank/DDBJ whole genome shotgun (WGS) entry which is preliminary data.</text>
</comment>
<dbReference type="SUPFAM" id="SSF52317">
    <property type="entry name" value="Class I glutamine amidotransferase-like"/>
    <property type="match status" value="1"/>
</dbReference>
<proteinExistence type="inferred from homology"/>
<comment type="similarity">
    <text evidence="1">Belongs to the peptidase S66 family.</text>
</comment>
<name>A0ABU9HXF7_9FLAO</name>
<evidence type="ECO:0000256" key="4">
    <source>
        <dbReference type="ARBA" id="ARBA00022801"/>
    </source>
</evidence>
<protein>
    <submittedName>
        <fullName evidence="8">LD-carboxypeptidase</fullName>
    </submittedName>
</protein>
<dbReference type="PANTHER" id="PTHR30237">
    <property type="entry name" value="MURAMOYLTETRAPEPTIDE CARBOXYPEPTIDASE"/>
    <property type="match status" value="1"/>
</dbReference>
<evidence type="ECO:0000256" key="5">
    <source>
        <dbReference type="ARBA" id="ARBA00022825"/>
    </source>
</evidence>
<reference evidence="8 9" key="1">
    <citation type="submission" date="2024-04" db="EMBL/GenBank/DDBJ databases">
        <title>Flavobacterium sp. DGU11 16S ribosomal RNA gene Genome sequencing and assembly.</title>
        <authorList>
            <person name="Park S."/>
        </authorList>
    </citation>
    <scope>NUCLEOTIDE SEQUENCE [LARGE SCALE GENOMIC DNA]</scope>
    <source>
        <strain evidence="8 9">DGU11</strain>
    </source>
</reference>
<dbReference type="Pfam" id="PF02016">
    <property type="entry name" value="Peptidase_S66"/>
    <property type="match status" value="1"/>
</dbReference>
<evidence type="ECO:0000256" key="3">
    <source>
        <dbReference type="ARBA" id="ARBA00022670"/>
    </source>
</evidence>
<evidence type="ECO:0000313" key="9">
    <source>
        <dbReference type="Proteomes" id="UP001464555"/>
    </source>
</evidence>
<dbReference type="Pfam" id="PF17676">
    <property type="entry name" value="Peptidase_S66C"/>
    <property type="match status" value="1"/>
</dbReference>
<dbReference type="InterPro" id="IPR040449">
    <property type="entry name" value="Peptidase_S66_N"/>
</dbReference>
<dbReference type="SUPFAM" id="SSF141986">
    <property type="entry name" value="LD-carboxypeptidase A C-terminal domain-like"/>
    <property type="match status" value="1"/>
</dbReference>
<dbReference type="CDD" id="cd07025">
    <property type="entry name" value="Peptidase_S66"/>
    <property type="match status" value="1"/>
</dbReference>
<keyword evidence="9" id="KW-1185">Reference proteome</keyword>